<keyword evidence="2" id="KW-0378">Hydrolase</keyword>
<organism evidence="2 3">
    <name type="scientific">Chondromyces crocatus</name>
    <dbReference type="NCBI Taxonomy" id="52"/>
    <lineage>
        <taxon>Bacteria</taxon>
        <taxon>Pseudomonadati</taxon>
        <taxon>Myxococcota</taxon>
        <taxon>Polyangia</taxon>
        <taxon>Polyangiales</taxon>
        <taxon>Polyangiaceae</taxon>
        <taxon>Chondromyces</taxon>
    </lineage>
</organism>
<evidence type="ECO:0000259" key="1">
    <source>
        <dbReference type="SMART" id="SM00849"/>
    </source>
</evidence>
<feature type="domain" description="Metallo-beta-lactamase" evidence="1">
    <location>
        <begin position="16"/>
        <end position="199"/>
    </location>
</feature>
<dbReference type="Gene3D" id="3.60.15.10">
    <property type="entry name" value="Ribonuclease Z/Hydroxyacylglutathione hydrolase-like"/>
    <property type="match status" value="1"/>
</dbReference>
<dbReference type="STRING" id="52.CMC5_037190"/>
<gene>
    <name evidence="2" type="ORF">CMC5_037190</name>
</gene>
<dbReference type="GO" id="GO:0004115">
    <property type="term" value="F:3',5'-cyclic-AMP phosphodiesterase activity"/>
    <property type="evidence" value="ECO:0007669"/>
    <property type="project" value="InterPro"/>
</dbReference>
<evidence type="ECO:0000313" key="3">
    <source>
        <dbReference type="Proteomes" id="UP000067626"/>
    </source>
</evidence>
<dbReference type="Pfam" id="PF12706">
    <property type="entry name" value="Lactamase_B_2"/>
    <property type="match status" value="1"/>
</dbReference>
<dbReference type="Proteomes" id="UP000067626">
    <property type="component" value="Chromosome"/>
</dbReference>
<dbReference type="AlphaFoldDB" id="A0A0K1EFD7"/>
<accession>A0A0K1EFD7</accession>
<dbReference type="EC" id="3.1.4.17" evidence="2"/>
<keyword evidence="3" id="KW-1185">Reference proteome</keyword>
<dbReference type="PANTHER" id="PTHR28283">
    <property type="entry name" value="3',5'-CYCLIC-NUCLEOTIDE PHOSPHODIESTERASE 1"/>
    <property type="match status" value="1"/>
</dbReference>
<dbReference type="PANTHER" id="PTHR28283:SF1">
    <property type="entry name" value="3',5'-CYCLIC-NUCLEOTIDE PHOSPHODIESTERASE 1"/>
    <property type="match status" value="1"/>
</dbReference>
<dbReference type="RefSeq" id="WP_050431634.1">
    <property type="nucleotide sequence ID" value="NZ_CP012159.1"/>
</dbReference>
<dbReference type="GO" id="GO:1902660">
    <property type="term" value="P:negative regulation of glucose mediated signaling pathway"/>
    <property type="evidence" value="ECO:0007669"/>
    <property type="project" value="TreeGrafter"/>
</dbReference>
<dbReference type="SUPFAM" id="SSF56281">
    <property type="entry name" value="Metallo-hydrolase/oxidoreductase"/>
    <property type="match status" value="1"/>
</dbReference>
<dbReference type="InterPro" id="IPR001279">
    <property type="entry name" value="Metallo-B-lactamas"/>
</dbReference>
<name>A0A0K1EFD7_CHOCO</name>
<dbReference type="SMART" id="SM00849">
    <property type="entry name" value="Lactamase_B"/>
    <property type="match status" value="1"/>
</dbReference>
<dbReference type="KEGG" id="ccro:CMC5_037190"/>
<dbReference type="PRINTS" id="PR00388">
    <property type="entry name" value="PDIESTERASE2"/>
</dbReference>
<evidence type="ECO:0000313" key="2">
    <source>
        <dbReference type="EMBL" id="AKT39570.1"/>
    </source>
</evidence>
<dbReference type="GO" id="GO:0006198">
    <property type="term" value="P:cAMP catabolic process"/>
    <property type="evidence" value="ECO:0007669"/>
    <property type="project" value="InterPro"/>
</dbReference>
<dbReference type="OrthoDB" id="9803916at2"/>
<reference evidence="2 3" key="1">
    <citation type="submission" date="2015-07" db="EMBL/GenBank/DDBJ databases">
        <title>Genome analysis of myxobacterium Chondromyces crocatus Cm c5 reveals a high potential for natural compound synthesis and the genetic basis for the loss of fruiting body formation.</title>
        <authorList>
            <person name="Zaburannyi N."/>
            <person name="Bunk B."/>
            <person name="Maier J."/>
            <person name="Overmann J."/>
            <person name="Mueller R."/>
        </authorList>
    </citation>
    <scope>NUCLEOTIDE SEQUENCE [LARGE SCALE GENOMIC DNA]</scope>
    <source>
        <strain evidence="2 3">Cm c5</strain>
    </source>
</reference>
<dbReference type="CDD" id="cd07735">
    <property type="entry name" value="class_II_PDE_MBL-fold"/>
    <property type="match status" value="1"/>
</dbReference>
<protein>
    <submittedName>
        <fullName evidence="2">3',5'-cyclic-nucleotide phosphodiesterase</fullName>
        <ecNumber evidence="2">3.1.4.17</ecNumber>
    </submittedName>
</protein>
<dbReference type="InterPro" id="IPR000396">
    <property type="entry name" value="Pdiesterase2"/>
</dbReference>
<sequence length="256" mass="28309">MELRVIGCHGGETPKHRTCAFVVDDVLSIDAGSLTSGLDVGDQARLQACLVSHAHLDHIRDLATIADNRCQMGCPPLVVAGTKGTLRTLQQHFFNNLVWPDFAAIPNREHPTIRYLELEPEQPTLIAGHKVRAVGVTHTIEAAAFVIEGEDGGSIAYSGDTGPTDRLWEVLNAERDLRALLMEVSFPNREQGLATISGHHTPRTLGMDLRKYRAPQDLPTFLYHIKPVFQSEVERECAALRGLNMQVLQLLDHFVL</sequence>
<proteinExistence type="predicted"/>
<dbReference type="InterPro" id="IPR036866">
    <property type="entry name" value="RibonucZ/Hydroxyglut_hydro"/>
</dbReference>
<dbReference type="GO" id="GO:0047555">
    <property type="term" value="F:3',5'-cyclic-GMP phosphodiesterase activity"/>
    <property type="evidence" value="ECO:0007669"/>
    <property type="project" value="TreeGrafter"/>
</dbReference>
<dbReference type="EMBL" id="CP012159">
    <property type="protein sequence ID" value="AKT39570.1"/>
    <property type="molecule type" value="Genomic_DNA"/>
</dbReference>